<protein>
    <recommendedName>
        <fullName evidence="5">Mic1 domain-containing protein</fullName>
    </recommendedName>
</protein>
<feature type="domain" description="Regulator of MON1-CCZ1 complex N-terminal" evidence="2">
    <location>
        <begin position="66"/>
        <end position="182"/>
    </location>
</feature>
<dbReference type="AlphaFoldDB" id="A0A8S9Y8X8"/>
<dbReference type="EMBL" id="JTDE01021894">
    <property type="protein sequence ID" value="KAF7232329.1"/>
    <property type="molecule type" value="Genomic_DNA"/>
</dbReference>
<dbReference type="Pfam" id="PF07035">
    <property type="entry name" value="RMC1_C"/>
    <property type="match status" value="1"/>
</dbReference>
<organism evidence="3 4">
    <name type="scientific">Paragonimus skrjabini miyazakii</name>
    <dbReference type="NCBI Taxonomy" id="59628"/>
    <lineage>
        <taxon>Eukaryota</taxon>
        <taxon>Metazoa</taxon>
        <taxon>Spiralia</taxon>
        <taxon>Lophotrochozoa</taxon>
        <taxon>Platyhelminthes</taxon>
        <taxon>Trematoda</taxon>
        <taxon>Digenea</taxon>
        <taxon>Plagiorchiida</taxon>
        <taxon>Troglotremata</taxon>
        <taxon>Troglotrematidae</taxon>
        <taxon>Paragonimus</taxon>
    </lineage>
</organism>
<proteinExistence type="predicted"/>
<dbReference type="PANTHER" id="PTHR12897">
    <property type="entry name" value="COLON CANCER-ASSOCIATED PROTEIN MIC1"/>
    <property type="match status" value="1"/>
</dbReference>
<sequence>CRSGLYSSLLWDSLPSEASAYYPGFLFIDLLTPDCMAMTDTTEKMYYLSLSEEMIIFEPVSSINSVFFDPANQQVFALRSRGAMGVNVKSPIHNELFNFRIEDRGEVLSIKFSTDNNILAIQRTPNTVDFLNFINGAPDVVEYTQGCKSKTANLLGLIWCSPLEILFVTTEHLELYQVLPAKCQVRFIKHTALLSNWFAWDPVSHILVASTAGSTGITCHTFHLKTPGLITKLSKFELSEFPTVVGGSASSSMGAVLQNTCLLATIYDHVYFLFVHKTSSLVEDNESDDVTEASARQSSTIISLYELKSDGSSKLTDELYVAADGQVAISILDNLVLVHSQQDRKTSVYDIAVGGQSDNGILQHYPLFSPSPIAPLTLASSAVPLLSSNLGAQIPVELYSSSWVLNLPNVIIDGSLGCLWTLRLNNGVVPKLTSKRNEITDFLLHRDGAKQVILDYCSSLSLKAVTEANSYEQLAPDDYTFHGDSLSALLDDFAYVFKRFGELFHRQLSNRRVAGSQTTTIGSSKRTVSSAEDCLVPPFGWPYTVQQCEVYNHVFLTVQGNENKHVRSFFYAVLVEYIRSLIEHEISVDHCLHELLISMVARLEEYAQLLYCIQSRLLADSKPIALQLLSLESVYPAAGQLAIDMLKRLNFSNEEVVEVLLLKHKFMEALRFCLMRPHLFRSPDDLPKRILKLALQSGDKLTFYNVYRFFYLRQESGLSAPCEEMTAKFKDMFGEAMC</sequence>
<evidence type="ECO:0000313" key="4">
    <source>
        <dbReference type="Proteomes" id="UP000822476"/>
    </source>
</evidence>
<dbReference type="Proteomes" id="UP000822476">
    <property type="component" value="Unassembled WGS sequence"/>
</dbReference>
<dbReference type="PANTHER" id="PTHR12897:SF4">
    <property type="entry name" value="REGULATOR OF MON1-CCZ1 COMPLEX"/>
    <property type="match status" value="1"/>
</dbReference>
<dbReference type="InterPro" id="IPR040371">
    <property type="entry name" value="RMC1"/>
</dbReference>
<dbReference type="SUPFAM" id="SSF69322">
    <property type="entry name" value="Tricorn protease domain 2"/>
    <property type="match status" value="1"/>
</dbReference>
<dbReference type="OrthoDB" id="26384at2759"/>
<dbReference type="GO" id="GO:0010506">
    <property type="term" value="P:regulation of autophagy"/>
    <property type="evidence" value="ECO:0007669"/>
    <property type="project" value="InterPro"/>
</dbReference>
<dbReference type="InterPro" id="IPR009755">
    <property type="entry name" value="RMC1_C"/>
</dbReference>
<accession>A0A8S9Y8X8</accession>
<reference evidence="3" key="1">
    <citation type="submission" date="2019-07" db="EMBL/GenBank/DDBJ databases">
        <title>Annotation for the trematode Paragonimus miyazaki's.</title>
        <authorList>
            <person name="Choi Y.-J."/>
        </authorList>
    </citation>
    <scope>NUCLEOTIDE SEQUENCE</scope>
    <source>
        <strain evidence="3">Japan</strain>
    </source>
</reference>
<evidence type="ECO:0000313" key="3">
    <source>
        <dbReference type="EMBL" id="KAF7232329.1"/>
    </source>
</evidence>
<evidence type="ECO:0000259" key="1">
    <source>
        <dbReference type="Pfam" id="PF07035"/>
    </source>
</evidence>
<dbReference type="GO" id="GO:0005765">
    <property type="term" value="C:lysosomal membrane"/>
    <property type="evidence" value="ECO:0007669"/>
    <property type="project" value="TreeGrafter"/>
</dbReference>
<feature type="domain" description="Mic1" evidence="1">
    <location>
        <begin position="493"/>
        <end position="713"/>
    </location>
</feature>
<dbReference type="GO" id="GO:0031902">
    <property type="term" value="C:late endosome membrane"/>
    <property type="evidence" value="ECO:0007669"/>
    <property type="project" value="TreeGrafter"/>
</dbReference>
<feature type="non-terminal residue" evidence="3">
    <location>
        <position position="1"/>
    </location>
</feature>
<keyword evidence="4" id="KW-1185">Reference proteome</keyword>
<evidence type="ECO:0008006" key="5">
    <source>
        <dbReference type="Google" id="ProtNLM"/>
    </source>
</evidence>
<dbReference type="GO" id="GO:0035658">
    <property type="term" value="C:Mon1-Ccz1 complex"/>
    <property type="evidence" value="ECO:0007669"/>
    <property type="project" value="InterPro"/>
</dbReference>
<name>A0A8S9Y8X8_9TREM</name>
<comment type="caution">
    <text evidence="3">The sequence shown here is derived from an EMBL/GenBank/DDBJ whole genome shotgun (WGS) entry which is preliminary data.</text>
</comment>
<dbReference type="Pfam" id="PF21029">
    <property type="entry name" value="RMC1_N"/>
    <property type="match status" value="1"/>
</dbReference>
<dbReference type="InterPro" id="IPR049040">
    <property type="entry name" value="RMC1_N"/>
</dbReference>
<gene>
    <name evidence="3" type="ORF">EG68_08572</name>
</gene>
<evidence type="ECO:0000259" key="2">
    <source>
        <dbReference type="Pfam" id="PF21029"/>
    </source>
</evidence>